<dbReference type="EMBL" id="CAUWAG010000007">
    <property type="protein sequence ID" value="CAJ2505568.1"/>
    <property type="molecule type" value="Genomic_DNA"/>
</dbReference>
<accession>A0AAI8VIJ7</accession>
<feature type="transmembrane region" description="Helical" evidence="1">
    <location>
        <begin position="58"/>
        <end position="82"/>
    </location>
</feature>
<protein>
    <submittedName>
        <fullName evidence="2">Uu.00g129620.m01.CDS01</fullName>
    </submittedName>
</protein>
<dbReference type="PROSITE" id="PS51257">
    <property type="entry name" value="PROKAR_LIPOPROTEIN"/>
    <property type="match status" value="1"/>
</dbReference>
<sequence length="165" mass="18424">MASRKFVDPMTLLQLAPVISSSCSLWYSRDQQFFLSNLIQPKHHNLSNQILPPYFQSFFWPGTAAVVGLLGTTFWSSMAVLRFSGTLLRDRDSFNWYVAGASFAAGHLLFVPLVAPHVKAIFDDRKDGNVDELRGWLRVNAIRTLTVDLAAWACCVVAAVKTFSP</sequence>
<organism evidence="2 3">
    <name type="scientific">Anthostomella pinea</name>
    <dbReference type="NCBI Taxonomy" id="933095"/>
    <lineage>
        <taxon>Eukaryota</taxon>
        <taxon>Fungi</taxon>
        <taxon>Dikarya</taxon>
        <taxon>Ascomycota</taxon>
        <taxon>Pezizomycotina</taxon>
        <taxon>Sordariomycetes</taxon>
        <taxon>Xylariomycetidae</taxon>
        <taxon>Xylariales</taxon>
        <taxon>Xylariaceae</taxon>
        <taxon>Anthostomella</taxon>
    </lineage>
</organism>
<keyword evidence="1" id="KW-0812">Transmembrane</keyword>
<keyword evidence="1" id="KW-1133">Transmembrane helix</keyword>
<comment type="caution">
    <text evidence="2">The sequence shown here is derived from an EMBL/GenBank/DDBJ whole genome shotgun (WGS) entry which is preliminary data.</text>
</comment>
<dbReference type="AlphaFoldDB" id="A0AAI8VIJ7"/>
<dbReference type="Proteomes" id="UP001295740">
    <property type="component" value="Unassembled WGS sequence"/>
</dbReference>
<name>A0AAI8VIJ7_9PEZI</name>
<proteinExistence type="predicted"/>
<gene>
    <name evidence="2" type="ORF">KHLLAP_LOCUS6036</name>
</gene>
<evidence type="ECO:0000313" key="2">
    <source>
        <dbReference type="EMBL" id="CAJ2505568.1"/>
    </source>
</evidence>
<evidence type="ECO:0000313" key="3">
    <source>
        <dbReference type="Proteomes" id="UP001295740"/>
    </source>
</evidence>
<keyword evidence="1" id="KW-0472">Membrane</keyword>
<reference evidence="2" key="1">
    <citation type="submission" date="2023-10" db="EMBL/GenBank/DDBJ databases">
        <authorList>
            <person name="Hackl T."/>
        </authorList>
    </citation>
    <scope>NUCLEOTIDE SEQUENCE</scope>
</reference>
<feature type="transmembrane region" description="Helical" evidence="1">
    <location>
        <begin position="94"/>
        <end position="115"/>
    </location>
</feature>
<evidence type="ECO:0000256" key="1">
    <source>
        <dbReference type="SAM" id="Phobius"/>
    </source>
</evidence>
<keyword evidence="3" id="KW-1185">Reference proteome</keyword>